<dbReference type="Pfam" id="PF01695">
    <property type="entry name" value="IstB_IS21"/>
    <property type="match status" value="1"/>
</dbReference>
<evidence type="ECO:0000259" key="1">
    <source>
        <dbReference type="Pfam" id="PF01695"/>
    </source>
</evidence>
<evidence type="ECO:0000313" key="2">
    <source>
        <dbReference type="EMBL" id="ATG97555.1"/>
    </source>
</evidence>
<keyword evidence="3" id="KW-1185">Reference proteome</keyword>
<dbReference type="KEGG" id="mlac:CP520_02195"/>
<dbReference type="GO" id="GO:0006260">
    <property type="term" value="P:DNA replication"/>
    <property type="evidence" value="ECO:0007669"/>
    <property type="project" value="TreeGrafter"/>
</dbReference>
<organism evidence="2 3">
    <name type="scientific">Mesoplasma lactucae ATCC 49193</name>
    <dbReference type="NCBI Taxonomy" id="81460"/>
    <lineage>
        <taxon>Bacteria</taxon>
        <taxon>Bacillati</taxon>
        <taxon>Mycoplasmatota</taxon>
        <taxon>Mollicutes</taxon>
        <taxon>Entomoplasmatales</taxon>
        <taxon>Entomoplasmataceae</taxon>
        <taxon>Mesoplasma</taxon>
    </lineage>
</organism>
<proteinExistence type="predicted"/>
<dbReference type="SUPFAM" id="SSF52540">
    <property type="entry name" value="P-loop containing nucleoside triphosphate hydrolases"/>
    <property type="match status" value="1"/>
</dbReference>
<dbReference type="AlphaFoldDB" id="A0A291IRI7"/>
<dbReference type="Gene3D" id="3.40.50.300">
    <property type="entry name" value="P-loop containing nucleotide triphosphate hydrolases"/>
    <property type="match status" value="1"/>
</dbReference>
<gene>
    <name evidence="2" type="ORF">CP520_02195</name>
</gene>
<dbReference type="EMBL" id="CP023668">
    <property type="protein sequence ID" value="ATG97555.1"/>
    <property type="molecule type" value="Genomic_DNA"/>
</dbReference>
<dbReference type="PANTHER" id="PTHR30050">
    <property type="entry name" value="CHROMOSOMAL REPLICATION INITIATOR PROTEIN DNAA"/>
    <property type="match status" value="1"/>
</dbReference>
<reference evidence="2 3" key="1">
    <citation type="submission" date="2017-09" db="EMBL/GenBank/DDBJ databases">
        <title>SPAdes assembly of the Mesoplasma lactucae genome.</title>
        <authorList>
            <person name="Knight T.F."/>
            <person name="Rubinstein R."/>
            <person name="Citino T."/>
        </authorList>
    </citation>
    <scope>NUCLEOTIDE SEQUENCE [LARGE SCALE GENOMIC DNA]</scope>
    <source>
        <strain evidence="2 3">831-C4</strain>
    </source>
</reference>
<name>A0A291IRI7_9MOLU</name>
<dbReference type="InterPro" id="IPR002611">
    <property type="entry name" value="IstB_ATP-bd"/>
</dbReference>
<protein>
    <recommendedName>
        <fullName evidence="1">IstB-like ATP-binding domain-containing protein</fullName>
    </recommendedName>
</protein>
<dbReference type="RefSeq" id="WP_096862843.1">
    <property type="nucleotide sequence ID" value="NZ_CP023668.1"/>
</dbReference>
<accession>A0A291IRI7</accession>
<dbReference type="GO" id="GO:0005524">
    <property type="term" value="F:ATP binding"/>
    <property type="evidence" value="ECO:0007669"/>
    <property type="project" value="InterPro"/>
</dbReference>
<evidence type="ECO:0000313" key="3">
    <source>
        <dbReference type="Proteomes" id="UP000232227"/>
    </source>
</evidence>
<feature type="domain" description="IstB-like ATP-binding" evidence="1">
    <location>
        <begin position="160"/>
        <end position="274"/>
    </location>
</feature>
<dbReference type="PANTHER" id="PTHR30050:SF8">
    <property type="entry name" value="PRIMOSOMAL PROTEIN DNAI"/>
    <property type="match status" value="1"/>
</dbReference>
<dbReference type="OrthoDB" id="61127at2"/>
<sequence>MEIDKLKNQAIVDNLIFENDIPSETVKLYDREIYHFIQNHMDCNEKLEDITSCQQKLKGYKESLEYDNNRFYQKVVPCEHTLYLEEKAKFQSKFLVCDFNPLNFKNGLYKDNEQNLKFFLLNDYDSPKKWKIIEQKVKSCEEYEMKRKIITFYMNMIDNKDQNFGIYLEGNLGIGKTTLFQFLAIDAVKNHNKTVAFISVSNLMNQIKGTFGTTNSEYRDLMNNLQKADILFLDDIGGEPASAWLRDDILFSILNYRMDHHKPTFFTSNFSIDALKKSYLTQIGKNFSGSKQDNFIKNERFFERINTLSKELKLSGDNHRIK</sequence>
<dbReference type="Proteomes" id="UP000232227">
    <property type="component" value="Chromosome"/>
</dbReference>
<dbReference type="InterPro" id="IPR027417">
    <property type="entry name" value="P-loop_NTPase"/>
</dbReference>